<protein>
    <submittedName>
        <fullName evidence="1">Uncharacterized protein</fullName>
    </submittedName>
</protein>
<proteinExistence type="predicted"/>
<accession>A0ABD3P1Y1</accession>
<comment type="caution">
    <text evidence="1">The sequence shown here is derived from an EMBL/GenBank/DDBJ whole genome shotgun (WGS) entry which is preliminary data.</text>
</comment>
<name>A0ABD3P1Y1_9STRA</name>
<dbReference type="AlphaFoldDB" id="A0ABD3P1Y1"/>
<gene>
    <name evidence="1" type="ORF">ACHAWO_011788</name>
</gene>
<organism evidence="1 2">
    <name type="scientific">Cyclotella atomus</name>
    <dbReference type="NCBI Taxonomy" id="382360"/>
    <lineage>
        <taxon>Eukaryota</taxon>
        <taxon>Sar</taxon>
        <taxon>Stramenopiles</taxon>
        <taxon>Ochrophyta</taxon>
        <taxon>Bacillariophyta</taxon>
        <taxon>Coscinodiscophyceae</taxon>
        <taxon>Thalassiosirophycidae</taxon>
        <taxon>Stephanodiscales</taxon>
        <taxon>Stephanodiscaceae</taxon>
        <taxon>Cyclotella</taxon>
    </lineage>
</organism>
<keyword evidence="2" id="KW-1185">Reference proteome</keyword>
<reference evidence="1 2" key="1">
    <citation type="submission" date="2024-10" db="EMBL/GenBank/DDBJ databases">
        <title>Updated reference genomes for cyclostephanoid diatoms.</title>
        <authorList>
            <person name="Roberts W.R."/>
            <person name="Alverson A.J."/>
        </authorList>
    </citation>
    <scope>NUCLEOTIDE SEQUENCE [LARGE SCALE GENOMIC DNA]</scope>
    <source>
        <strain evidence="1 2">AJA010-31</strain>
    </source>
</reference>
<evidence type="ECO:0000313" key="1">
    <source>
        <dbReference type="EMBL" id="KAL3780465.1"/>
    </source>
</evidence>
<evidence type="ECO:0000313" key="2">
    <source>
        <dbReference type="Proteomes" id="UP001530400"/>
    </source>
</evidence>
<sequence>MLPEEKFGTDLTRFRLAIELLFYYEKLGRKRRPREDPYWSKNSFNEDIVFTQAAFFCERHQHNCKAFGIYKPPDSESPLRFRSPTIKLEKHVDVILQTEFVQSARDLIQESSRFFLKIKTKRHTISLQAITAVYRVLLLIATASAKDTQREIVQTNFLGFDELSTFIKDMLNSASSEFRMANKDTITELQDMMDGLSVAIAQKTTNPEEMMALAL</sequence>
<dbReference type="EMBL" id="JALLPJ020000889">
    <property type="protein sequence ID" value="KAL3780465.1"/>
    <property type="molecule type" value="Genomic_DNA"/>
</dbReference>
<dbReference type="Proteomes" id="UP001530400">
    <property type="component" value="Unassembled WGS sequence"/>
</dbReference>